<feature type="signal peptide" evidence="2">
    <location>
        <begin position="1"/>
        <end position="26"/>
    </location>
</feature>
<protein>
    <submittedName>
        <fullName evidence="4">Fasciclin-like arabinogalactan protein 21</fullName>
    </submittedName>
</protein>
<reference evidence="4 5" key="1">
    <citation type="journal article" date="2017" name="Nature">
        <title>The Apostasia genome and the evolution of orchids.</title>
        <authorList>
            <person name="Zhang G.Q."/>
            <person name="Liu K.W."/>
            <person name="Li Z."/>
            <person name="Lohaus R."/>
            <person name="Hsiao Y.Y."/>
            <person name="Niu S.C."/>
            <person name="Wang J.Y."/>
            <person name="Lin Y.C."/>
            <person name="Xu Q."/>
            <person name="Chen L.J."/>
            <person name="Yoshida K."/>
            <person name="Fujiwara S."/>
            <person name="Wang Z.W."/>
            <person name="Zhang Y.Q."/>
            <person name="Mitsuda N."/>
            <person name="Wang M."/>
            <person name="Liu G.H."/>
            <person name="Pecoraro L."/>
            <person name="Huang H.X."/>
            <person name="Xiao X.J."/>
            <person name="Lin M."/>
            <person name="Wu X.Y."/>
            <person name="Wu W.L."/>
            <person name="Chen Y.Y."/>
            <person name="Chang S.B."/>
            <person name="Sakamoto S."/>
            <person name="Ohme-Takagi M."/>
            <person name="Yagi M."/>
            <person name="Zeng S.J."/>
            <person name="Shen C.Y."/>
            <person name="Yeh C.M."/>
            <person name="Luo Y.B."/>
            <person name="Tsai W.C."/>
            <person name="Van de Peer Y."/>
            <person name="Liu Z.J."/>
        </authorList>
    </citation>
    <scope>NUCLEOTIDE SEQUENCE [LARGE SCALE GENOMIC DNA]</scope>
    <source>
        <strain evidence="5">cv. Shenzhen</strain>
        <tissue evidence="4">Stem</tissue>
    </source>
</reference>
<dbReference type="Gene3D" id="2.30.180.10">
    <property type="entry name" value="FAS1 domain"/>
    <property type="match status" value="1"/>
</dbReference>
<proteinExistence type="inferred from homology"/>
<dbReference type="Proteomes" id="UP000236161">
    <property type="component" value="Unassembled WGS sequence"/>
</dbReference>
<name>A0A2I0B4Q3_9ASPA</name>
<dbReference type="InterPro" id="IPR036378">
    <property type="entry name" value="FAS1_dom_sf"/>
</dbReference>
<dbReference type="InterPro" id="IPR052806">
    <property type="entry name" value="Fasciclin-like_AGP"/>
</dbReference>
<evidence type="ECO:0000313" key="4">
    <source>
        <dbReference type="EMBL" id="PKA62776.1"/>
    </source>
</evidence>
<keyword evidence="2" id="KW-0732">Signal</keyword>
<accession>A0A2I0B4Q3</accession>
<evidence type="ECO:0000259" key="3">
    <source>
        <dbReference type="PROSITE" id="PS50213"/>
    </source>
</evidence>
<dbReference type="SUPFAM" id="SSF82153">
    <property type="entry name" value="FAS1 domain"/>
    <property type="match status" value="2"/>
</dbReference>
<evidence type="ECO:0000256" key="1">
    <source>
        <dbReference type="ARBA" id="ARBA00007843"/>
    </source>
</evidence>
<dbReference type="InterPro" id="IPR000782">
    <property type="entry name" value="FAS1_domain"/>
</dbReference>
<sequence length="429" mass="45009">MSSMAPAVSVLPLFALLSLLFSVSLESSLLPPVTAPQPQELHQQTGLLVPILSNLGFQELAMAVPALYSPVLSAWTGPVTLFAPSDDSIRTCPSCSAPRLLREHLVPGLFTRAYLSKLAFGTKLETASPGRCLTITSTSAISRSNASTNANAVGSDPSAFKIFVDGVEITRPDLFNDGRIVIHGIQGFVAPLSSVSCTQVSFPSSPGLDASHSASDRPGTAIMRLMLRDAILRLRDGGYSILALAMRVKYAELVGLHNMTVFALDDPSIFAGGHSYLTDVRFHVVPNRILMQSDLLNLPQGSVLPTLVQGQHLVVTQASIGPFASSIRINYVPIKAPDVVYNARIVIHSIFLPFPHLYLADLAAAAISDTPVDGVILDEHLRSGPAAAAGTGTGTCSGDLGPASHAECLASPAASPAVSMAAVDLDNGM</sequence>
<dbReference type="SMART" id="SM00554">
    <property type="entry name" value="FAS1"/>
    <property type="match status" value="2"/>
</dbReference>
<comment type="similarity">
    <text evidence="1">Belongs to the fasciclin-like AGP family.</text>
</comment>
<feature type="chain" id="PRO_5014148551" evidence="2">
    <location>
        <begin position="27"/>
        <end position="429"/>
    </location>
</feature>
<dbReference type="PANTHER" id="PTHR33985">
    <property type="entry name" value="OS02G0491300 PROTEIN-RELATED"/>
    <property type="match status" value="1"/>
</dbReference>
<dbReference type="PANTHER" id="PTHR33985:SF2">
    <property type="entry name" value="EXPRESSED PROTEIN"/>
    <property type="match status" value="1"/>
</dbReference>
<organism evidence="4 5">
    <name type="scientific">Apostasia shenzhenica</name>
    <dbReference type="NCBI Taxonomy" id="1088818"/>
    <lineage>
        <taxon>Eukaryota</taxon>
        <taxon>Viridiplantae</taxon>
        <taxon>Streptophyta</taxon>
        <taxon>Embryophyta</taxon>
        <taxon>Tracheophyta</taxon>
        <taxon>Spermatophyta</taxon>
        <taxon>Magnoliopsida</taxon>
        <taxon>Liliopsida</taxon>
        <taxon>Asparagales</taxon>
        <taxon>Orchidaceae</taxon>
        <taxon>Apostasioideae</taxon>
        <taxon>Apostasia</taxon>
    </lineage>
</organism>
<feature type="domain" description="FAS1" evidence="3">
    <location>
        <begin position="44"/>
        <end position="171"/>
    </location>
</feature>
<keyword evidence="5" id="KW-1185">Reference proteome</keyword>
<dbReference type="PROSITE" id="PS50213">
    <property type="entry name" value="FAS1"/>
    <property type="match status" value="1"/>
</dbReference>
<evidence type="ECO:0000256" key="2">
    <source>
        <dbReference type="SAM" id="SignalP"/>
    </source>
</evidence>
<dbReference type="OrthoDB" id="765989at2759"/>
<dbReference type="EMBL" id="KZ451914">
    <property type="protein sequence ID" value="PKA62776.1"/>
    <property type="molecule type" value="Genomic_DNA"/>
</dbReference>
<gene>
    <name evidence="4" type="primary">FLA21</name>
    <name evidence="4" type="ORF">AXF42_Ash020048</name>
</gene>
<evidence type="ECO:0000313" key="5">
    <source>
        <dbReference type="Proteomes" id="UP000236161"/>
    </source>
</evidence>
<dbReference type="AlphaFoldDB" id="A0A2I0B4Q3"/>